<accession>A0A6I9UGZ3</accession>
<dbReference type="KEGG" id="sind:105178964"/>
<dbReference type="SUPFAM" id="SSF56219">
    <property type="entry name" value="DNase I-like"/>
    <property type="match status" value="1"/>
</dbReference>
<dbReference type="Gene3D" id="3.60.10.10">
    <property type="entry name" value="Endonuclease/exonuclease/phosphatase"/>
    <property type="match status" value="1"/>
</dbReference>
<dbReference type="InterPro" id="IPR036691">
    <property type="entry name" value="Endo/exonu/phosph_ase_sf"/>
</dbReference>
<dbReference type="Proteomes" id="UP000504604">
    <property type="component" value="Unplaced"/>
</dbReference>
<dbReference type="PANTHER" id="PTHR33710">
    <property type="entry name" value="BNAC02G09200D PROTEIN"/>
    <property type="match status" value="1"/>
</dbReference>
<evidence type="ECO:0000313" key="3">
    <source>
        <dbReference type="RefSeq" id="XP_011100850.1"/>
    </source>
</evidence>
<dbReference type="OrthoDB" id="914052at2759"/>
<organism evidence="2 3">
    <name type="scientific">Sesamum indicum</name>
    <name type="common">Oriental sesame</name>
    <name type="synonym">Sesamum orientale</name>
    <dbReference type="NCBI Taxonomy" id="4182"/>
    <lineage>
        <taxon>Eukaryota</taxon>
        <taxon>Viridiplantae</taxon>
        <taxon>Streptophyta</taxon>
        <taxon>Embryophyta</taxon>
        <taxon>Tracheophyta</taxon>
        <taxon>Spermatophyta</taxon>
        <taxon>Magnoliopsida</taxon>
        <taxon>eudicotyledons</taxon>
        <taxon>Gunneridae</taxon>
        <taxon>Pentapetalae</taxon>
        <taxon>asterids</taxon>
        <taxon>lamiids</taxon>
        <taxon>Lamiales</taxon>
        <taxon>Pedaliaceae</taxon>
        <taxon>Sesamum</taxon>
    </lineage>
</organism>
<dbReference type="InParanoid" id="A0A6I9UGZ3"/>
<keyword evidence="2" id="KW-1185">Reference proteome</keyword>
<reference evidence="3" key="1">
    <citation type="submission" date="2025-08" db="UniProtKB">
        <authorList>
            <consortium name="RefSeq"/>
        </authorList>
    </citation>
    <scope>IDENTIFICATION</scope>
</reference>
<proteinExistence type="predicted"/>
<sequence>MSMPWLIMGDFNYVKSPEEKQLGVAPTSYELKDFVDCCVALGLLDAPTTGCYYIWYSNKDSNPVCCKLDRVLYNNECLETSLHCGAHFNPPGCLSDHSSGIVTIFDHCPTKPKLFRFFNMWAGHPGLFTTVEQRWNLNVEETPQFSLCKRLKSLNGALKAFNTQHYSHISTRAKEADLALQDAQNQLESNPGDVALRDSLGDLRRKVVFLVEAERHFFYQKAQIHHLKEGDRNTKFFHDMVKRNASRNSITAVTRVDGSIITVAEDIAQEFVGYYTSLLGTEAHTIPVDDNVFDWGPKLSS</sequence>
<gene>
    <name evidence="3" type="primary">LOC105178964</name>
</gene>
<dbReference type="PANTHER" id="PTHR33710:SF71">
    <property type="entry name" value="ENDONUCLEASE_EXONUCLEASE_PHOSPHATASE DOMAIN-CONTAINING PROTEIN"/>
    <property type="match status" value="1"/>
</dbReference>
<dbReference type="RefSeq" id="XP_011100850.1">
    <property type="nucleotide sequence ID" value="XM_011102548.1"/>
</dbReference>
<dbReference type="GeneID" id="105178964"/>
<dbReference type="AlphaFoldDB" id="A0A6I9UGZ3"/>
<evidence type="ECO:0000259" key="1">
    <source>
        <dbReference type="Pfam" id="PF03372"/>
    </source>
</evidence>
<feature type="domain" description="Endonuclease/exonuclease/phosphatase" evidence="1">
    <location>
        <begin position="2"/>
        <end position="97"/>
    </location>
</feature>
<protein>
    <submittedName>
        <fullName evidence="3">Uncharacterized protein LOC105178964</fullName>
    </submittedName>
</protein>
<dbReference type="InterPro" id="IPR005135">
    <property type="entry name" value="Endo/exonuclease/phosphatase"/>
</dbReference>
<evidence type="ECO:0000313" key="2">
    <source>
        <dbReference type="Proteomes" id="UP000504604"/>
    </source>
</evidence>
<dbReference type="Pfam" id="PF03372">
    <property type="entry name" value="Exo_endo_phos"/>
    <property type="match status" value="1"/>
</dbReference>
<name>A0A6I9UGZ3_SESIN</name>